<proteinExistence type="predicted"/>
<dbReference type="PANTHER" id="PTHR34989:SF1">
    <property type="entry name" value="PROTEIN HDED"/>
    <property type="match status" value="1"/>
</dbReference>
<accession>A0A1V4DG48</accession>
<dbReference type="InterPro" id="IPR005325">
    <property type="entry name" value="DUF308_memb"/>
</dbReference>
<keyword evidence="1" id="KW-0472">Membrane</keyword>
<dbReference type="GO" id="GO:0005886">
    <property type="term" value="C:plasma membrane"/>
    <property type="evidence" value="ECO:0007669"/>
    <property type="project" value="TreeGrafter"/>
</dbReference>
<dbReference type="PANTHER" id="PTHR34989">
    <property type="entry name" value="PROTEIN HDED"/>
    <property type="match status" value="1"/>
</dbReference>
<keyword evidence="3" id="KW-1185">Reference proteome</keyword>
<gene>
    <name evidence="2" type="ORF">BW731_03980</name>
</gene>
<protein>
    <recommendedName>
        <fullName evidence="4">Acid-resistance membrane protein</fullName>
    </recommendedName>
</protein>
<sequence>MSSLFRSIQRHAFARGIIYLLVGILIFLRPNQLFNMAVYLIAGYNAILGLINLVSYLRNQQNSQVSVSIFYFIAALVIWLFARPIASILPIFLGIMIIIGGATKISRALNLKQYVNISYVPMLLYGIALLLAGIFILFRPFSSLIVLFQFFGVVLALSGISELVTAIKIRNYKNPDVF</sequence>
<evidence type="ECO:0000256" key="1">
    <source>
        <dbReference type="SAM" id="Phobius"/>
    </source>
</evidence>
<keyword evidence="1" id="KW-1133">Transmembrane helix</keyword>
<dbReference type="Proteomes" id="UP000189970">
    <property type="component" value="Unassembled WGS sequence"/>
</dbReference>
<organism evidence="2 3">
    <name type="scientific">Vagococcus martis</name>
    <dbReference type="NCBI Taxonomy" id="1768210"/>
    <lineage>
        <taxon>Bacteria</taxon>
        <taxon>Bacillati</taxon>
        <taxon>Bacillota</taxon>
        <taxon>Bacilli</taxon>
        <taxon>Lactobacillales</taxon>
        <taxon>Enterococcaceae</taxon>
        <taxon>Vagococcus</taxon>
    </lineage>
</organism>
<feature type="transmembrane region" description="Helical" evidence="1">
    <location>
        <begin position="144"/>
        <end position="164"/>
    </location>
</feature>
<evidence type="ECO:0000313" key="2">
    <source>
        <dbReference type="EMBL" id="OPF87422.1"/>
    </source>
</evidence>
<evidence type="ECO:0000313" key="3">
    <source>
        <dbReference type="Proteomes" id="UP000189970"/>
    </source>
</evidence>
<name>A0A1V4DG48_9ENTE</name>
<dbReference type="RefSeq" id="WP_079345928.1">
    <property type="nucleotide sequence ID" value="NZ_MVAB01000001.1"/>
</dbReference>
<feature type="transmembrane region" description="Helical" evidence="1">
    <location>
        <begin position="64"/>
        <end position="82"/>
    </location>
</feature>
<feature type="transmembrane region" description="Helical" evidence="1">
    <location>
        <begin position="117"/>
        <end position="138"/>
    </location>
</feature>
<dbReference type="EMBL" id="MVAB01000001">
    <property type="protein sequence ID" value="OPF87422.1"/>
    <property type="molecule type" value="Genomic_DNA"/>
</dbReference>
<dbReference type="Pfam" id="PF03729">
    <property type="entry name" value="DUF308"/>
    <property type="match status" value="2"/>
</dbReference>
<dbReference type="InterPro" id="IPR052712">
    <property type="entry name" value="Acid_resist_chaperone_HdeD"/>
</dbReference>
<evidence type="ECO:0008006" key="4">
    <source>
        <dbReference type="Google" id="ProtNLM"/>
    </source>
</evidence>
<feature type="transmembrane region" description="Helical" evidence="1">
    <location>
        <begin position="12"/>
        <end position="30"/>
    </location>
</feature>
<keyword evidence="1" id="KW-0812">Transmembrane</keyword>
<dbReference type="AlphaFoldDB" id="A0A1V4DG48"/>
<reference evidence="2 3" key="1">
    <citation type="submission" date="2017-02" db="EMBL/GenBank/DDBJ databases">
        <title>Vagococcus cremeus sp. nov., isolated from the small intestine of a marten, Martes flavigula.</title>
        <authorList>
            <person name="Tak E.J."/>
            <person name="Bae J.-W."/>
        </authorList>
    </citation>
    <scope>NUCLEOTIDE SEQUENCE [LARGE SCALE GENOMIC DNA]</scope>
    <source>
        <strain evidence="2 3">D7T301</strain>
    </source>
</reference>
<comment type="caution">
    <text evidence="2">The sequence shown here is derived from an EMBL/GenBank/DDBJ whole genome shotgun (WGS) entry which is preliminary data.</text>
</comment>
<feature type="transmembrane region" description="Helical" evidence="1">
    <location>
        <begin position="36"/>
        <end position="57"/>
    </location>
</feature>
<feature type="transmembrane region" description="Helical" evidence="1">
    <location>
        <begin position="88"/>
        <end position="105"/>
    </location>
</feature>